<proteinExistence type="predicted"/>
<dbReference type="InterPro" id="IPR006120">
    <property type="entry name" value="Resolvase_HTH_dom"/>
</dbReference>
<feature type="domain" description="Resolvase HTH" evidence="1">
    <location>
        <begin position="1"/>
        <end position="31"/>
    </location>
</feature>
<comment type="caution">
    <text evidence="2">The sequence shown here is derived from an EMBL/GenBank/DDBJ whole genome shotgun (WGS) entry which is preliminary data.</text>
</comment>
<evidence type="ECO:0000259" key="1">
    <source>
        <dbReference type="Pfam" id="PF02796"/>
    </source>
</evidence>
<reference evidence="2" key="1">
    <citation type="submission" date="2022-06" db="EMBL/GenBank/DDBJ databases">
        <title>Draft genome sequence of Streptomyces sp. RB6PN25 isolated from peat swamp forest in Thailand.</title>
        <authorList>
            <person name="Duangmal K."/>
            <person name="Klaysubun C."/>
        </authorList>
    </citation>
    <scope>NUCLEOTIDE SEQUENCE</scope>
    <source>
        <strain evidence="2">RB6PN25</strain>
    </source>
</reference>
<accession>A0ABT1PT62</accession>
<dbReference type="Proteomes" id="UP001057702">
    <property type="component" value="Unassembled WGS sequence"/>
</dbReference>
<protein>
    <submittedName>
        <fullName evidence="2">Helix-turn-helix domain-containing protein</fullName>
    </submittedName>
</protein>
<keyword evidence="3" id="KW-1185">Reference proteome</keyword>
<name>A0ABT1PT62_9ACTN</name>
<sequence length="44" mass="5037">MQLAREMYDSVDYTIQQIADEFGVTRPTIDRHLSRVPSQTQAPA</sequence>
<evidence type="ECO:0000313" key="2">
    <source>
        <dbReference type="EMBL" id="MCQ4080868.1"/>
    </source>
</evidence>
<gene>
    <name evidence="2" type="ORF">NGB36_09705</name>
</gene>
<evidence type="ECO:0000313" key="3">
    <source>
        <dbReference type="Proteomes" id="UP001057702"/>
    </source>
</evidence>
<dbReference type="Pfam" id="PF02796">
    <property type="entry name" value="HTH_7"/>
    <property type="match status" value="1"/>
</dbReference>
<dbReference type="Gene3D" id="1.10.10.60">
    <property type="entry name" value="Homeodomain-like"/>
    <property type="match status" value="1"/>
</dbReference>
<organism evidence="2 3">
    <name type="scientific">Streptomyces humicola</name>
    <dbReference type="NCBI Taxonomy" id="2953240"/>
    <lineage>
        <taxon>Bacteria</taxon>
        <taxon>Bacillati</taxon>
        <taxon>Actinomycetota</taxon>
        <taxon>Actinomycetes</taxon>
        <taxon>Kitasatosporales</taxon>
        <taxon>Streptomycetaceae</taxon>
        <taxon>Streptomyces</taxon>
    </lineage>
</organism>
<dbReference type="EMBL" id="JANFNG010000005">
    <property type="protein sequence ID" value="MCQ4080868.1"/>
    <property type="molecule type" value="Genomic_DNA"/>
</dbReference>